<keyword evidence="5" id="KW-0998">Cell outer membrane</keyword>
<comment type="subcellular location">
    <subcellularLocation>
        <location evidence="1">Cell outer membrane</location>
    </subcellularLocation>
</comment>
<keyword evidence="4" id="KW-0472">Membrane</keyword>
<feature type="domain" description="RagB/SusD" evidence="6">
    <location>
        <begin position="2"/>
        <end position="122"/>
    </location>
</feature>
<protein>
    <submittedName>
        <fullName evidence="7">RagB/SusD family nutrient uptake outer membrane protein</fullName>
    </submittedName>
</protein>
<evidence type="ECO:0000256" key="2">
    <source>
        <dbReference type="ARBA" id="ARBA00006275"/>
    </source>
</evidence>
<dbReference type="Gene3D" id="1.25.40.390">
    <property type="match status" value="1"/>
</dbReference>
<comment type="similarity">
    <text evidence="2">Belongs to the SusD family.</text>
</comment>
<evidence type="ECO:0000259" key="6">
    <source>
        <dbReference type="Pfam" id="PF07980"/>
    </source>
</evidence>
<proteinExistence type="inferred from homology"/>
<gene>
    <name evidence="7" type="ORF">HK413_02200</name>
</gene>
<evidence type="ECO:0000256" key="5">
    <source>
        <dbReference type="ARBA" id="ARBA00023237"/>
    </source>
</evidence>
<dbReference type="EMBL" id="JABFCR010000006">
    <property type="protein sequence ID" value="NNU33275.1"/>
    <property type="molecule type" value="Genomic_DNA"/>
</dbReference>
<dbReference type="InterPro" id="IPR011990">
    <property type="entry name" value="TPR-like_helical_dom_sf"/>
</dbReference>
<sequence>MVIRYADVLLMYAEAVNEMSGPTTEAYNAINQVRTRARNGVATANPQNLGGLTQDQFRDAVLKERSWELCFEGHRRWDLLRTGKYLSTLQAAGIPVQQKNLLYPIPQNERDVNSALTQNLGY</sequence>
<dbReference type="Pfam" id="PF07980">
    <property type="entry name" value="SusD_RagB"/>
    <property type="match status" value="1"/>
</dbReference>
<evidence type="ECO:0000313" key="7">
    <source>
        <dbReference type="EMBL" id="NNU33275.1"/>
    </source>
</evidence>
<keyword evidence="3" id="KW-0732">Signal</keyword>
<evidence type="ECO:0000313" key="8">
    <source>
        <dbReference type="Proteomes" id="UP000566071"/>
    </source>
</evidence>
<evidence type="ECO:0000256" key="1">
    <source>
        <dbReference type="ARBA" id="ARBA00004442"/>
    </source>
</evidence>
<dbReference type="Proteomes" id="UP000566071">
    <property type="component" value="Unassembled WGS sequence"/>
</dbReference>
<evidence type="ECO:0000256" key="3">
    <source>
        <dbReference type="ARBA" id="ARBA00022729"/>
    </source>
</evidence>
<organism evidence="7 8">
    <name type="scientific">Mucilaginibacter humi</name>
    <dbReference type="NCBI Taxonomy" id="2732510"/>
    <lineage>
        <taxon>Bacteria</taxon>
        <taxon>Pseudomonadati</taxon>
        <taxon>Bacteroidota</taxon>
        <taxon>Sphingobacteriia</taxon>
        <taxon>Sphingobacteriales</taxon>
        <taxon>Sphingobacteriaceae</taxon>
        <taxon>Mucilaginibacter</taxon>
    </lineage>
</organism>
<comment type="caution">
    <text evidence="7">The sequence shown here is derived from an EMBL/GenBank/DDBJ whole genome shotgun (WGS) entry which is preliminary data.</text>
</comment>
<accession>A0ABX1W2T4</accession>
<dbReference type="SUPFAM" id="SSF48452">
    <property type="entry name" value="TPR-like"/>
    <property type="match status" value="1"/>
</dbReference>
<name>A0ABX1W2T4_9SPHI</name>
<dbReference type="InterPro" id="IPR012944">
    <property type="entry name" value="SusD_RagB_dom"/>
</dbReference>
<keyword evidence="8" id="KW-1185">Reference proteome</keyword>
<evidence type="ECO:0000256" key="4">
    <source>
        <dbReference type="ARBA" id="ARBA00023136"/>
    </source>
</evidence>
<reference evidence="7 8" key="1">
    <citation type="submission" date="2020-05" db="EMBL/GenBank/DDBJ databases">
        <authorList>
            <person name="Khan S.A."/>
            <person name="Jeon C.O."/>
            <person name="Chun B.H."/>
        </authorList>
    </citation>
    <scope>NUCLEOTIDE SEQUENCE [LARGE SCALE GENOMIC DNA]</scope>
    <source>
        <strain evidence="7 8">S1162</strain>
    </source>
</reference>